<dbReference type="EMBL" id="JBGEHV010000004">
    <property type="protein sequence ID" value="MEY8038469.1"/>
    <property type="molecule type" value="Genomic_DNA"/>
</dbReference>
<keyword evidence="3" id="KW-1185">Reference proteome</keyword>
<feature type="transmembrane region" description="Helical" evidence="1">
    <location>
        <begin position="67"/>
        <end position="88"/>
    </location>
</feature>
<dbReference type="RefSeq" id="WP_345367940.1">
    <property type="nucleotide sequence ID" value="NZ_BAABII010000020.1"/>
</dbReference>
<keyword evidence="1" id="KW-1133">Transmembrane helix</keyword>
<comment type="caution">
    <text evidence="2">The sequence shown here is derived from an EMBL/GenBank/DDBJ whole genome shotgun (WGS) entry which is preliminary data.</text>
</comment>
<keyword evidence="1" id="KW-0472">Membrane</keyword>
<evidence type="ECO:0008006" key="4">
    <source>
        <dbReference type="Google" id="ProtNLM"/>
    </source>
</evidence>
<gene>
    <name evidence="2" type="ORF">AB8O55_03600</name>
</gene>
<accession>A0ABV4CGB5</accession>
<sequence>MSTPPPPPVQERRNGFGITALVLGVVGLLFSFIPIIGVIAWPLVILGLIFGGLGLNRARKGRADKGLPIAGLATSLVGLLICILYAVVFSQAASHYAENPPPEFTEQAYFDQARSYGVRGSDAELREFGCALRGTGGDPGRIDELGADRGLSPPESGHVYGMAFALPCDG</sequence>
<proteinExistence type="predicted"/>
<name>A0ABV4CGB5_9PSEU</name>
<dbReference type="Proteomes" id="UP001564626">
    <property type="component" value="Unassembled WGS sequence"/>
</dbReference>
<organism evidence="2 3">
    <name type="scientific">Saccharopolyspora cebuensis</name>
    <dbReference type="NCBI Taxonomy" id="418759"/>
    <lineage>
        <taxon>Bacteria</taxon>
        <taxon>Bacillati</taxon>
        <taxon>Actinomycetota</taxon>
        <taxon>Actinomycetes</taxon>
        <taxon>Pseudonocardiales</taxon>
        <taxon>Pseudonocardiaceae</taxon>
        <taxon>Saccharopolyspora</taxon>
    </lineage>
</organism>
<evidence type="ECO:0000256" key="1">
    <source>
        <dbReference type="SAM" id="Phobius"/>
    </source>
</evidence>
<protein>
    <recommendedName>
        <fullName evidence="4">DUF4190 domain-containing protein</fullName>
    </recommendedName>
</protein>
<keyword evidence="1" id="KW-0812">Transmembrane</keyword>
<evidence type="ECO:0000313" key="3">
    <source>
        <dbReference type="Proteomes" id="UP001564626"/>
    </source>
</evidence>
<evidence type="ECO:0000313" key="2">
    <source>
        <dbReference type="EMBL" id="MEY8038469.1"/>
    </source>
</evidence>
<feature type="transmembrane region" description="Helical" evidence="1">
    <location>
        <begin position="15"/>
        <end position="33"/>
    </location>
</feature>
<reference evidence="2 3" key="1">
    <citation type="submission" date="2024-08" db="EMBL/GenBank/DDBJ databases">
        <title>Genome mining of Saccharopolyspora cebuensis PGLac3 from Nigerian medicinal plant.</title>
        <authorList>
            <person name="Ezeobiora C.E."/>
            <person name="Igbokwe N.H."/>
            <person name="Amin D.H."/>
            <person name="Mendie U.E."/>
        </authorList>
    </citation>
    <scope>NUCLEOTIDE SEQUENCE [LARGE SCALE GENOMIC DNA]</scope>
    <source>
        <strain evidence="2 3">PGLac3</strain>
    </source>
</reference>